<comment type="caution">
    <text evidence="1">The sequence shown here is derived from an EMBL/GenBank/DDBJ whole genome shotgun (WGS) entry which is preliminary data.</text>
</comment>
<proteinExistence type="predicted"/>
<reference evidence="1 2" key="1">
    <citation type="submission" date="2020-08" db="EMBL/GenBank/DDBJ databases">
        <title>Genome public.</title>
        <authorList>
            <person name="Liu C."/>
            <person name="Sun Q."/>
        </authorList>
    </citation>
    <scope>NUCLEOTIDE SEQUENCE [LARGE SCALE GENOMIC DNA]</scope>
    <source>
        <strain evidence="1 2">M29</strain>
    </source>
</reference>
<dbReference type="RefSeq" id="WP_182279275.1">
    <property type="nucleotide sequence ID" value="NZ_JACOQG010000004.1"/>
</dbReference>
<gene>
    <name evidence="1" type="ORF">H8Z82_03860</name>
</gene>
<dbReference type="EMBL" id="JACOQG010000004">
    <property type="protein sequence ID" value="MBC5778808.1"/>
    <property type="molecule type" value="Genomic_DNA"/>
</dbReference>
<accession>A0ABR7IFL6</accession>
<sequence length="56" mass="6585">MEVVDFTGLFLANIGALLKISSLKLVYYITKNKEQEEILKWLSEKRVEVIQNNEER</sequence>
<protein>
    <submittedName>
        <fullName evidence="1">Uncharacterized protein</fullName>
    </submittedName>
</protein>
<name>A0ABR7IFL6_9FIRM</name>
<keyword evidence="2" id="KW-1185">Reference proteome</keyword>
<evidence type="ECO:0000313" key="2">
    <source>
        <dbReference type="Proteomes" id="UP000649826"/>
    </source>
</evidence>
<evidence type="ECO:0000313" key="1">
    <source>
        <dbReference type="EMBL" id="MBC5778808.1"/>
    </source>
</evidence>
<dbReference type="Proteomes" id="UP000649826">
    <property type="component" value="Unassembled WGS sequence"/>
</dbReference>
<organism evidence="1 2">
    <name type="scientific">Blautia difficilis</name>
    <dbReference type="NCBI Taxonomy" id="2763027"/>
    <lineage>
        <taxon>Bacteria</taxon>
        <taxon>Bacillati</taxon>
        <taxon>Bacillota</taxon>
        <taxon>Clostridia</taxon>
        <taxon>Lachnospirales</taxon>
        <taxon>Lachnospiraceae</taxon>
        <taxon>Blautia</taxon>
    </lineage>
</organism>